<evidence type="ECO:0000256" key="1">
    <source>
        <dbReference type="SAM" id="SignalP"/>
    </source>
</evidence>
<dbReference type="AlphaFoldDB" id="A0A5M8NW91"/>
<evidence type="ECO:0000313" key="3">
    <source>
        <dbReference type="EMBL" id="KAA6300657.1"/>
    </source>
</evidence>
<feature type="chain" id="PRO_5024327121" description="DUF3823 domain-containing protein" evidence="1">
    <location>
        <begin position="20"/>
        <end position="257"/>
    </location>
</feature>
<feature type="signal peptide" evidence="1">
    <location>
        <begin position="1"/>
        <end position="19"/>
    </location>
</feature>
<dbReference type="Gene3D" id="2.60.40.2060">
    <property type="match status" value="1"/>
</dbReference>
<organism evidence="3 4">
    <name type="scientific">Candidatus Ordinivivax streblomastigis</name>
    <dbReference type="NCBI Taxonomy" id="2540710"/>
    <lineage>
        <taxon>Bacteria</taxon>
        <taxon>Pseudomonadati</taxon>
        <taxon>Bacteroidota</taxon>
        <taxon>Bacteroidia</taxon>
        <taxon>Bacteroidales</taxon>
        <taxon>Candidatus Ordinivivax</taxon>
    </lineage>
</organism>
<accession>A0A5M8NW91</accession>
<feature type="domain" description="DUF3823" evidence="2">
    <location>
        <begin position="31"/>
        <end position="131"/>
    </location>
</feature>
<gene>
    <name evidence="3" type="ORF">EZS26_003197</name>
</gene>
<dbReference type="Gene3D" id="2.60.40.1120">
    <property type="entry name" value="Carboxypeptidase-like, regulatory domain"/>
    <property type="match status" value="1"/>
</dbReference>
<evidence type="ECO:0000313" key="4">
    <source>
        <dbReference type="Proteomes" id="UP000324575"/>
    </source>
</evidence>
<protein>
    <recommendedName>
        <fullName evidence="2">DUF3823 domain-containing protein</fullName>
    </recommendedName>
</protein>
<comment type="caution">
    <text evidence="3">The sequence shown here is derived from an EMBL/GenBank/DDBJ whole genome shotgun (WGS) entry which is preliminary data.</text>
</comment>
<name>A0A5M8NW91_9BACT</name>
<proteinExistence type="predicted"/>
<dbReference type="Proteomes" id="UP000324575">
    <property type="component" value="Unassembled WGS sequence"/>
</dbReference>
<dbReference type="Pfam" id="PF12866">
    <property type="entry name" value="DUF3823"/>
    <property type="match status" value="1"/>
</dbReference>
<dbReference type="InterPro" id="IPR024278">
    <property type="entry name" value="DUF3823_N"/>
</dbReference>
<sequence>MKKLNNYMVLLLCSLLMVACEIDNYDAPDATIQGTIYDSESQKPLQVDHGAGIIRMKEVSWAKGDSTAYIGNQTLKVQQDGTYRNTKWFAGEYRMLPYNGAFFPYDDENKDLDNAGELVKITGAVTKDFTVTPYLSIAWVEEPIVLSDNRIRCSVRFKRNQKPGYEMPDVKEAWLLVSRNVNTSSRDLDLYPLKMDLTNEMEGSVLEFTTSRAVKYTGINYWIRVSMNCQTAAGKPETNYPGMGASNFTDIKEIFVP</sequence>
<keyword evidence="1" id="KW-0732">Signal</keyword>
<dbReference type="EMBL" id="SNRX01000058">
    <property type="protein sequence ID" value="KAA6300657.1"/>
    <property type="molecule type" value="Genomic_DNA"/>
</dbReference>
<evidence type="ECO:0000259" key="2">
    <source>
        <dbReference type="Pfam" id="PF12866"/>
    </source>
</evidence>
<dbReference type="PROSITE" id="PS51257">
    <property type="entry name" value="PROKAR_LIPOPROTEIN"/>
    <property type="match status" value="1"/>
</dbReference>
<reference evidence="3 4" key="1">
    <citation type="submission" date="2019-03" db="EMBL/GenBank/DDBJ databases">
        <title>Single cell metagenomics reveals metabolic interactions within the superorganism composed of flagellate Streblomastix strix and complex community of Bacteroidetes bacteria on its surface.</title>
        <authorList>
            <person name="Treitli S.C."/>
            <person name="Kolisko M."/>
            <person name="Husnik F."/>
            <person name="Keeling P."/>
            <person name="Hampl V."/>
        </authorList>
    </citation>
    <scope>NUCLEOTIDE SEQUENCE [LARGE SCALE GENOMIC DNA]</scope>
    <source>
        <strain evidence="3">St1</strain>
    </source>
</reference>